<dbReference type="InterPro" id="IPR039657">
    <property type="entry name" value="Dimethylallyltransferase"/>
</dbReference>
<proteinExistence type="inferred from homology"/>
<dbReference type="PANTHER" id="PTHR11088:SF89">
    <property type="entry name" value="TRNA DIMETHYLALLYLTRANSFERASE"/>
    <property type="match status" value="1"/>
</dbReference>
<dbReference type="SUPFAM" id="SSF52540">
    <property type="entry name" value="P-loop containing nucleoside triphosphate hydrolases"/>
    <property type="match status" value="1"/>
</dbReference>
<sequence length="473" mass="52379">MFWKKVFVNPKRNNYVALTAAAAQNPGFASTSSPCRTRCLFRLDRREMDSKSLKDRPLFAVVGCTGTGKTKLGVRLAQELGGEVVSADSIQVYKGLDVATNKATDEEMDGVPHHMMGTVDWRDECNVHQYRNEALKIIQDIYSRGKVPVVVGGTSYYIESIIYDNLVQGSAAGEPEPDAADDDDEQDDDEQDDDGDDLSVNAFREYALFRNVNDVPTAVTAMGAGRTYVYVLSEAVRFALNMTAVGRLPFRRYRNTFVGVDNVAGPWPPTVGECEAAALYAHGVRVLDAVAEAVGRTDGEPDVRYEVTAEDVVVGHLKRYGFADIHSRLDDLLTRVKKVSRMAANVDVDAKVQAALCRAHAELQMRTQRLTLALLVDHERTAVDLLTPAALKAHAAYFDPVAASALHPHNTRKVFRTIQIYLVRGKQKSKLFEEQRTRVSGSDVPVVALRFKEVHMMWLTCDAVSQNIIVLIE</sequence>
<dbReference type="RefSeq" id="XP_029342325.1">
    <property type="nucleotide sequence ID" value="XM_029486465.1"/>
</dbReference>
<dbReference type="GO" id="GO:0006400">
    <property type="term" value="P:tRNA modification"/>
    <property type="evidence" value="ECO:0007669"/>
    <property type="project" value="TreeGrafter"/>
</dbReference>
<dbReference type="GO" id="GO:0052381">
    <property type="term" value="F:tRNA dimethylallyltransferase activity"/>
    <property type="evidence" value="ECO:0007669"/>
    <property type="project" value="TreeGrafter"/>
</dbReference>
<dbReference type="GO" id="GO:0005739">
    <property type="term" value="C:mitochondrion"/>
    <property type="evidence" value="ECO:0007669"/>
    <property type="project" value="TreeGrafter"/>
</dbReference>
<evidence type="ECO:0000256" key="5">
    <source>
        <dbReference type="SAM" id="MobiDB-lite"/>
    </source>
</evidence>
<keyword evidence="2" id="KW-0808">Transferase</keyword>
<dbReference type="InterPro" id="IPR027417">
    <property type="entry name" value="P-loop_NTPase"/>
</dbReference>
<feature type="compositionally biased region" description="Acidic residues" evidence="5">
    <location>
        <begin position="175"/>
        <end position="197"/>
    </location>
</feature>
<accession>A0A8R2JN31</accession>
<evidence type="ECO:0000256" key="1">
    <source>
        <dbReference type="ARBA" id="ARBA00005842"/>
    </source>
</evidence>
<reference evidence="6" key="2">
    <citation type="submission" date="2022-06" db="UniProtKB">
        <authorList>
            <consortium name="EnsemblMetazoa"/>
        </authorList>
    </citation>
    <scope>IDENTIFICATION</scope>
</reference>
<keyword evidence="3" id="KW-0547">Nucleotide-binding</keyword>
<dbReference type="Gene3D" id="1.10.20.140">
    <property type="match status" value="1"/>
</dbReference>
<evidence type="ECO:0000256" key="4">
    <source>
        <dbReference type="ARBA" id="ARBA00022840"/>
    </source>
</evidence>
<reference evidence="7" key="1">
    <citation type="submission" date="2010-06" db="EMBL/GenBank/DDBJ databases">
        <authorList>
            <person name="Jiang H."/>
            <person name="Abraham K."/>
            <person name="Ali S."/>
            <person name="Alsbrooks S.L."/>
            <person name="Anim B.N."/>
            <person name="Anosike U.S."/>
            <person name="Attaway T."/>
            <person name="Bandaranaike D.P."/>
            <person name="Battles P.K."/>
            <person name="Bell S.N."/>
            <person name="Bell A.V."/>
            <person name="Beltran B."/>
            <person name="Bickham C."/>
            <person name="Bustamante Y."/>
            <person name="Caleb T."/>
            <person name="Canada A."/>
            <person name="Cardenas V."/>
            <person name="Carter K."/>
            <person name="Chacko J."/>
            <person name="Chandrabose M.N."/>
            <person name="Chavez D."/>
            <person name="Chavez A."/>
            <person name="Chen L."/>
            <person name="Chu H.-S."/>
            <person name="Claassen K.J."/>
            <person name="Cockrell R."/>
            <person name="Collins M."/>
            <person name="Cooper J.A."/>
            <person name="Cree A."/>
            <person name="Curry S.M."/>
            <person name="Da Y."/>
            <person name="Dao M.D."/>
            <person name="Das B."/>
            <person name="Davila M.-L."/>
            <person name="Davy-Carroll L."/>
            <person name="Denson S."/>
            <person name="Dinh H."/>
            <person name="Ebong V.E."/>
            <person name="Edwards J.R."/>
            <person name="Egan A."/>
            <person name="El-Daye J."/>
            <person name="Escobedo L."/>
            <person name="Fernandez S."/>
            <person name="Fernando P.R."/>
            <person name="Flagg N."/>
            <person name="Forbes L.D."/>
            <person name="Fowler R.G."/>
            <person name="Fu Q."/>
            <person name="Gabisi R.A."/>
            <person name="Ganer J."/>
            <person name="Garbino Pronczuk A."/>
            <person name="Garcia R.M."/>
            <person name="Garner T."/>
            <person name="Garrett T.E."/>
            <person name="Gonzalez D.A."/>
            <person name="Hamid H."/>
            <person name="Hawkins E.S."/>
            <person name="Hirani K."/>
            <person name="Hogues M.E."/>
            <person name="Hollins B."/>
            <person name="Hsiao C.-H."/>
            <person name="Jabil R."/>
            <person name="James M.L."/>
            <person name="Jhangiani S.N."/>
            <person name="Johnson B."/>
            <person name="Johnson Q."/>
            <person name="Joshi V."/>
            <person name="Kalu J.B."/>
            <person name="Kam C."/>
            <person name="Kashfia A."/>
            <person name="Keebler J."/>
            <person name="Kisamo H."/>
            <person name="Kovar C.L."/>
            <person name="Lago L.A."/>
            <person name="Lai C.-Y."/>
            <person name="Laidlaw J."/>
            <person name="Lara F."/>
            <person name="Le T.-K."/>
            <person name="Lee S.L."/>
            <person name="Legall F.H."/>
            <person name="Lemon S.J."/>
            <person name="Lewis L.R."/>
            <person name="Li B."/>
            <person name="Liu Y."/>
            <person name="Liu Y.-S."/>
            <person name="Lopez J."/>
            <person name="Lozado R.J."/>
            <person name="Lu J."/>
            <person name="Madu R.C."/>
            <person name="Maheshwari M."/>
            <person name="Maheshwari R."/>
            <person name="Malloy K."/>
            <person name="Martinez E."/>
            <person name="Mathew T."/>
            <person name="Mercado I.C."/>
            <person name="Mercado C."/>
            <person name="Meyer B."/>
            <person name="Montgomery K."/>
            <person name="Morgan M.B."/>
            <person name="Munidasa M."/>
            <person name="Nazareth L.V."/>
            <person name="Nelson J."/>
            <person name="Ng B.M."/>
            <person name="Nguyen N.B."/>
            <person name="Nguyen P.Q."/>
            <person name="Nguyen T."/>
            <person name="Obregon M."/>
            <person name="Okwuonu G.O."/>
            <person name="Onwere C.G."/>
            <person name="Orozco G."/>
            <person name="Parra A."/>
            <person name="Patel S."/>
            <person name="Patil S."/>
            <person name="Perez A."/>
            <person name="Perez Y."/>
            <person name="Pham C."/>
            <person name="Primus E.L."/>
            <person name="Pu L.-L."/>
            <person name="Puazo M."/>
            <person name="Qin X."/>
            <person name="Quiroz J.B."/>
            <person name="Reese J."/>
            <person name="Richards S."/>
            <person name="Rives C.M."/>
            <person name="Robberts R."/>
            <person name="Ruiz S.J."/>
            <person name="Ruiz M.J."/>
            <person name="Santibanez J."/>
            <person name="Schneider B.W."/>
            <person name="Sisson I."/>
            <person name="Smith M."/>
            <person name="Sodergren E."/>
            <person name="Song X.-Z."/>
            <person name="Song B.B."/>
            <person name="Summersgill H."/>
            <person name="Thelus R."/>
            <person name="Thornton R.D."/>
            <person name="Trejos Z.Y."/>
            <person name="Usmani K."/>
            <person name="Vattathil S."/>
            <person name="Villasana D."/>
            <person name="Walker D.L."/>
            <person name="Wang S."/>
            <person name="Wang K."/>
            <person name="White C.S."/>
            <person name="Williams A.C."/>
            <person name="Williamson J."/>
            <person name="Wilson K."/>
            <person name="Woghiren I.O."/>
            <person name="Woodworth J.R."/>
            <person name="Worley K.C."/>
            <person name="Wright R.A."/>
            <person name="Wu W."/>
            <person name="Young L."/>
            <person name="Zhang L."/>
            <person name="Zhang J."/>
            <person name="Zhu Y."/>
            <person name="Muzny D.M."/>
            <person name="Weinstock G."/>
            <person name="Gibbs R.A."/>
        </authorList>
    </citation>
    <scope>NUCLEOTIDE SEQUENCE [LARGE SCALE GENOMIC DNA]</scope>
    <source>
        <strain evidence="7">LSR1</strain>
    </source>
</reference>
<evidence type="ECO:0000256" key="3">
    <source>
        <dbReference type="ARBA" id="ARBA00022741"/>
    </source>
</evidence>
<dbReference type="Pfam" id="PF01715">
    <property type="entry name" value="IPPT"/>
    <property type="match status" value="2"/>
</dbReference>
<dbReference type="Gene3D" id="3.40.50.300">
    <property type="entry name" value="P-loop containing nucleotide triphosphate hydrolases"/>
    <property type="match status" value="1"/>
</dbReference>
<evidence type="ECO:0000313" key="6">
    <source>
        <dbReference type="EnsemblMetazoa" id="XP_029342325.1"/>
    </source>
</evidence>
<dbReference type="PANTHER" id="PTHR11088">
    <property type="entry name" value="TRNA DIMETHYLALLYLTRANSFERASE"/>
    <property type="match status" value="1"/>
</dbReference>
<feature type="region of interest" description="Disordered" evidence="5">
    <location>
        <begin position="171"/>
        <end position="197"/>
    </location>
</feature>
<name>A0A8R2JN31_ACYPI</name>
<dbReference type="EnsemblMetazoa" id="XM_029486465.1">
    <property type="protein sequence ID" value="XP_029342325.1"/>
    <property type="gene ID" value="LOC100162198"/>
</dbReference>
<protein>
    <submittedName>
        <fullName evidence="6">Uncharacterized protein</fullName>
    </submittedName>
</protein>
<dbReference type="AlphaFoldDB" id="A0A8R2JN31"/>
<dbReference type="GO" id="GO:0005524">
    <property type="term" value="F:ATP binding"/>
    <property type="evidence" value="ECO:0007669"/>
    <property type="project" value="UniProtKB-KW"/>
</dbReference>
<dbReference type="GeneID" id="100162198"/>
<comment type="similarity">
    <text evidence="1">Belongs to the IPP transferase family.</text>
</comment>
<evidence type="ECO:0000313" key="7">
    <source>
        <dbReference type="Proteomes" id="UP000007819"/>
    </source>
</evidence>
<organism evidence="6 7">
    <name type="scientific">Acyrthosiphon pisum</name>
    <name type="common">Pea aphid</name>
    <dbReference type="NCBI Taxonomy" id="7029"/>
    <lineage>
        <taxon>Eukaryota</taxon>
        <taxon>Metazoa</taxon>
        <taxon>Ecdysozoa</taxon>
        <taxon>Arthropoda</taxon>
        <taxon>Hexapoda</taxon>
        <taxon>Insecta</taxon>
        <taxon>Pterygota</taxon>
        <taxon>Neoptera</taxon>
        <taxon>Paraneoptera</taxon>
        <taxon>Hemiptera</taxon>
        <taxon>Sternorrhyncha</taxon>
        <taxon>Aphidomorpha</taxon>
        <taxon>Aphidoidea</taxon>
        <taxon>Aphididae</taxon>
        <taxon>Macrosiphini</taxon>
        <taxon>Acyrthosiphon</taxon>
    </lineage>
</organism>
<dbReference type="OrthoDB" id="775260at2759"/>
<keyword evidence="4" id="KW-0067">ATP-binding</keyword>
<keyword evidence="7" id="KW-1185">Reference proteome</keyword>
<evidence type="ECO:0000256" key="2">
    <source>
        <dbReference type="ARBA" id="ARBA00022679"/>
    </source>
</evidence>
<dbReference type="KEGG" id="api:100162198"/>
<dbReference type="Proteomes" id="UP000007819">
    <property type="component" value="Chromosome A1"/>
</dbReference>